<evidence type="ECO:0000256" key="7">
    <source>
        <dbReference type="ARBA" id="ARBA00023015"/>
    </source>
</evidence>
<evidence type="ECO:0000259" key="13">
    <source>
        <dbReference type="PROSITE" id="PS50157"/>
    </source>
</evidence>
<dbReference type="GO" id="GO:0005634">
    <property type="term" value="C:nucleus"/>
    <property type="evidence" value="ECO:0007669"/>
    <property type="project" value="UniProtKB-SubCell"/>
</dbReference>
<name>A0AAD3M339_LATJO</name>
<dbReference type="SMART" id="SM00355">
    <property type="entry name" value="ZnF_C2H2"/>
    <property type="match status" value="3"/>
</dbReference>
<evidence type="ECO:0000256" key="5">
    <source>
        <dbReference type="ARBA" id="ARBA00022771"/>
    </source>
</evidence>
<dbReference type="Proteomes" id="UP001279410">
    <property type="component" value="Unassembled WGS sequence"/>
</dbReference>
<dbReference type="InterPro" id="IPR013087">
    <property type="entry name" value="Znf_C2H2_type"/>
</dbReference>
<evidence type="ECO:0000256" key="6">
    <source>
        <dbReference type="ARBA" id="ARBA00022833"/>
    </source>
</evidence>
<keyword evidence="10" id="KW-0539">Nucleus</keyword>
<evidence type="ECO:0000256" key="12">
    <source>
        <dbReference type="SAM" id="MobiDB-lite"/>
    </source>
</evidence>
<feature type="region of interest" description="Disordered" evidence="12">
    <location>
        <begin position="204"/>
        <end position="305"/>
    </location>
</feature>
<evidence type="ECO:0000256" key="3">
    <source>
        <dbReference type="ARBA" id="ARBA00022723"/>
    </source>
</evidence>
<dbReference type="FunFam" id="3.30.160.60:FF:000177">
    <property type="entry name" value="Zinc finger protein 512"/>
    <property type="match status" value="1"/>
</dbReference>
<dbReference type="PROSITE" id="PS00028">
    <property type="entry name" value="ZINC_FINGER_C2H2_1"/>
    <property type="match status" value="1"/>
</dbReference>
<keyword evidence="3" id="KW-0479">Metal-binding</keyword>
<evidence type="ECO:0000256" key="4">
    <source>
        <dbReference type="ARBA" id="ARBA00022737"/>
    </source>
</evidence>
<keyword evidence="5 11" id="KW-0863">Zinc-finger</keyword>
<evidence type="ECO:0000256" key="10">
    <source>
        <dbReference type="ARBA" id="ARBA00023242"/>
    </source>
</evidence>
<organism evidence="14 15">
    <name type="scientific">Lates japonicus</name>
    <name type="common">Japanese lates</name>
    <dbReference type="NCBI Taxonomy" id="270547"/>
    <lineage>
        <taxon>Eukaryota</taxon>
        <taxon>Metazoa</taxon>
        <taxon>Chordata</taxon>
        <taxon>Craniata</taxon>
        <taxon>Vertebrata</taxon>
        <taxon>Euteleostomi</taxon>
        <taxon>Actinopterygii</taxon>
        <taxon>Neopterygii</taxon>
        <taxon>Teleostei</taxon>
        <taxon>Neoteleostei</taxon>
        <taxon>Acanthomorphata</taxon>
        <taxon>Carangaria</taxon>
        <taxon>Carangaria incertae sedis</taxon>
        <taxon>Centropomidae</taxon>
        <taxon>Lates</taxon>
    </lineage>
</organism>
<dbReference type="Gene3D" id="3.30.160.60">
    <property type="entry name" value="Classic Zinc Finger"/>
    <property type="match status" value="1"/>
</dbReference>
<evidence type="ECO:0000313" key="14">
    <source>
        <dbReference type="EMBL" id="GLD46226.1"/>
    </source>
</evidence>
<evidence type="ECO:0000313" key="15">
    <source>
        <dbReference type="Proteomes" id="UP001279410"/>
    </source>
</evidence>
<comment type="caution">
    <text evidence="14">The sequence shown here is derived from an EMBL/GenBank/DDBJ whole genome shotgun (WGS) entry which is preliminary data.</text>
</comment>
<evidence type="ECO:0000256" key="2">
    <source>
        <dbReference type="ARBA" id="ARBA00006991"/>
    </source>
</evidence>
<dbReference type="PANTHER" id="PTHR22979">
    <property type="entry name" value="ZINC FINGER PROTEIN-RELATED"/>
    <property type="match status" value="1"/>
</dbReference>
<keyword evidence="9" id="KW-0804">Transcription</keyword>
<keyword evidence="6" id="KW-0862">Zinc</keyword>
<evidence type="ECO:0000256" key="1">
    <source>
        <dbReference type="ARBA" id="ARBA00004123"/>
    </source>
</evidence>
<evidence type="ECO:0000256" key="8">
    <source>
        <dbReference type="ARBA" id="ARBA00023125"/>
    </source>
</evidence>
<dbReference type="PANTHER" id="PTHR22979:SF3">
    <property type="entry name" value="ZINC FINGER PROTEIN 512B"/>
    <property type="match status" value="1"/>
</dbReference>
<feature type="domain" description="C2H2-type" evidence="13">
    <location>
        <begin position="166"/>
        <end position="190"/>
    </location>
</feature>
<dbReference type="GO" id="GO:0008270">
    <property type="term" value="F:zinc ion binding"/>
    <property type="evidence" value="ECO:0007669"/>
    <property type="project" value="UniProtKB-KW"/>
</dbReference>
<dbReference type="InterPro" id="IPR048408">
    <property type="entry name" value="ZNF512_C2HC"/>
</dbReference>
<protein>
    <submittedName>
        <fullName evidence="14">Zinc finger protein 512B isoform X1</fullName>
    </submittedName>
</protein>
<proteinExistence type="inferred from homology"/>
<keyword evidence="7" id="KW-0805">Transcription regulation</keyword>
<feature type="compositionally biased region" description="Polar residues" evidence="12">
    <location>
        <begin position="244"/>
        <end position="288"/>
    </location>
</feature>
<evidence type="ECO:0000256" key="9">
    <source>
        <dbReference type="ARBA" id="ARBA00023163"/>
    </source>
</evidence>
<sequence>MGYQYHQKRCGGEFSDDEKPVFLCQHSGKTYRSKAGRDYHVRTEHPPTITTTMTATTNSNSKDNITDTNNNTGKEREIAEDELAKDWGSKRRIKDDLVPDSKRLNYTRPGLPNFSPELLETWKNQVKEKGFICCTNENCEAVYSSVSGLKAHLANCSQGGGELGKYTCLICQKEFSSESGVKYHISKTHSQNWFRAAASQVVSSSKSKAPENNGIKAEVRNGATTGKKRGRKPKERPPVVAPLQTKTEAPATTQNSSPAVTSSLGPTQSPTLIPNPTDSANSGQNRQPIPSAARRSKPKRLSLSE</sequence>
<keyword evidence="15" id="KW-1185">Reference proteome</keyword>
<feature type="compositionally biased region" description="Basic residues" evidence="12">
    <location>
        <begin position="294"/>
        <end position="305"/>
    </location>
</feature>
<dbReference type="GO" id="GO:0003677">
    <property type="term" value="F:DNA binding"/>
    <property type="evidence" value="ECO:0007669"/>
    <property type="project" value="UniProtKB-KW"/>
</dbReference>
<evidence type="ECO:0000256" key="11">
    <source>
        <dbReference type="PROSITE-ProRule" id="PRU00042"/>
    </source>
</evidence>
<dbReference type="SUPFAM" id="SSF57667">
    <property type="entry name" value="beta-beta-alpha zinc fingers"/>
    <property type="match status" value="3"/>
</dbReference>
<dbReference type="PROSITE" id="PS50157">
    <property type="entry name" value="ZINC_FINGER_C2H2_2"/>
    <property type="match status" value="1"/>
</dbReference>
<dbReference type="Pfam" id="PF21276">
    <property type="entry name" value="ZNF512_C2HC"/>
    <property type="match status" value="1"/>
</dbReference>
<gene>
    <name evidence="14" type="ORF">AKAME5_000061800</name>
</gene>
<dbReference type="InterPro" id="IPR052274">
    <property type="entry name" value="Krueppel_C2H2_Zn-finger"/>
</dbReference>
<comment type="similarity">
    <text evidence="2">Belongs to the krueppel C2H2-type zinc-finger protein family.</text>
</comment>
<keyword evidence="8" id="KW-0238">DNA-binding</keyword>
<dbReference type="EMBL" id="BRZM01000001">
    <property type="protein sequence ID" value="GLD46226.1"/>
    <property type="molecule type" value="Genomic_DNA"/>
</dbReference>
<accession>A0AAD3M339</accession>
<dbReference type="AlphaFoldDB" id="A0AAD3M339"/>
<keyword evidence="4" id="KW-0677">Repeat</keyword>
<comment type="subcellular location">
    <subcellularLocation>
        <location evidence="1">Nucleus</location>
    </subcellularLocation>
</comment>
<dbReference type="InterPro" id="IPR036236">
    <property type="entry name" value="Znf_C2H2_sf"/>
</dbReference>
<reference evidence="14" key="1">
    <citation type="submission" date="2022-08" db="EMBL/GenBank/DDBJ databases">
        <title>Genome sequencing of akame (Lates japonicus).</title>
        <authorList>
            <person name="Hashiguchi Y."/>
            <person name="Takahashi H."/>
        </authorList>
    </citation>
    <scope>NUCLEOTIDE SEQUENCE</scope>
    <source>
        <strain evidence="14">Kochi</strain>
    </source>
</reference>